<comment type="caution">
    <text evidence="2">The sequence shown here is derived from an EMBL/GenBank/DDBJ whole genome shotgun (WGS) entry which is preliminary data.</text>
</comment>
<dbReference type="AlphaFoldDB" id="A0A5C6DCC5"/>
<sequence length="94" mass="10803">MASEKLPPFASQWAKQWKHAGPRLEAIRDEELRQTGSQPRTRGTPAILFEKYPEKNGLCVMQRWFARQQLLQLHRNVSTDDSTKPESSSLKGPQ</sequence>
<reference evidence="2 3" key="1">
    <citation type="submission" date="2019-02" db="EMBL/GenBank/DDBJ databases">
        <title>Deep-cultivation of Planctomycetes and their phenomic and genomic characterization uncovers novel biology.</title>
        <authorList>
            <person name="Wiegand S."/>
            <person name="Jogler M."/>
            <person name="Boedeker C."/>
            <person name="Pinto D."/>
            <person name="Vollmers J."/>
            <person name="Rivas-Marin E."/>
            <person name="Kohn T."/>
            <person name="Peeters S.H."/>
            <person name="Heuer A."/>
            <person name="Rast P."/>
            <person name="Oberbeckmann S."/>
            <person name="Bunk B."/>
            <person name="Jeske O."/>
            <person name="Meyerdierks A."/>
            <person name="Storesund J.E."/>
            <person name="Kallscheuer N."/>
            <person name="Luecker S."/>
            <person name="Lage O.M."/>
            <person name="Pohl T."/>
            <person name="Merkel B.J."/>
            <person name="Hornburger P."/>
            <person name="Mueller R.-W."/>
            <person name="Bruemmer F."/>
            <person name="Labrenz M."/>
            <person name="Spormann A.M."/>
            <person name="Op Den Camp H."/>
            <person name="Overmann J."/>
            <person name="Amann R."/>
            <person name="Jetten M.S.M."/>
            <person name="Mascher T."/>
            <person name="Medema M.H."/>
            <person name="Devos D.P."/>
            <person name="Kaster A.-K."/>
            <person name="Ovreas L."/>
            <person name="Rohde M."/>
            <person name="Galperin M.Y."/>
            <person name="Jogler C."/>
        </authorList>
    </citation>
    <scope>NUCLEOTIDE SEQUENCE [LARGE SCALE GENOMIC DNA]</scope>
    <source>
        <strain evidence="2 3">Poly41</strain>
    </source>
</reference>
<dbReference type="RefSeq" id="WP_146530333.1">
    <property type="nucleotide sequence ID" value="NZ_SJPV01000012.1"/>
</dbReference>
<feature type="compositionally biased region" description="Polar residues" evidence="1">
    <location>
        <begin position="85"/>
        <end position="94"/>
    </location>
</feature>
<name>A0A5C6DCC5_9BACT</name>
<gene>
    <name evidence="2" type="ORF">Poly41_55670</name>
</gene>
<feature type="region of interest" description="Disordered" evidence="1">
    <location>
        <begin position="75"/>
        <end position="94"/>
    </location>
</feature>
<organism evidence="2 3">
    <name type="scientific">Novipirellula artificiosorum</name>
    <dbReference type="NCBI Taxonomy" id="2528016"/>
    <lineage>
        <taxon>Bacteria</taxon>
        <taxon>Pseudomonadati</taxon>
        <taxon>Planctomycetota</taxon>
        <taxon>Planctomycetia</taxon>
        <taxon>Pirellulales</taxon>
        <taxon>Pirellulaceae</taxon>
        <taxon>Novipirellula</taxon>
    </lineage>
</organism>
<dbReference type="Proteomes" id="UP000319143">
    <property type="component" value="Unassembled WGS sequence"/>
</dbReference>
<accession>A0A5C6DCC5</accession>
<dbReference type="OrthoDB" id="3078727at2"/>
<evidence type="ECO:0000313" key="2">
    <source>
        <dbReference type="EMBL" id="TWU32589.1"/>
    </source>
</evidence>
<dbReference type="EMBL" id="SJPV01000012">
    <property type="protein sequence ID" value="TWU32589.1"/>
    <property type="molecule type" value="Genomic_DNA"/>
</dbReference>
<proteinExistence type="predicted"/>
<protein>
    <submittedName>
        <fullName evidence="2">Uncharacterized protein</fullName>
    </submittedName>
</protein>
<evidence type="ECO:0000256" key="1">
    <source>
        <dbReference type="SAM" id="MobiDB-lite"/>
    </source>
</evidence>
<evidence type="ECO:0000313" key="3">
    <source>
        <dbReference type="Proteomes" id="UP000319143"/>
    </source>
</evidence>
<keyword evidence="3" id="KW-1185">Reference proteome</keyword>